<proteinExistence type="predicted"/>
<comment type="caution">
    <text evidence="1">The sequence shown here is derived from an EMBL/GenBank/DDBJ whole genome shotgun (WGS) entry which is preliminary data.</text>
</comment>
<sequence length="822" mass="90548">MQFDTSVASASSSMSTAASPLVDDPSSRMRSHKGNKPSLPQTKQCPLCPAKFTRTTHLNRHLRTHTNERLHRCNICLSEFTRSDLLTRHKRSCGDLLNQNKSRRKSCQSCAESKVRCDLKQPCSKCTARGKECVFINDPATSREKKAAAAARRRASTASTASSRSTASEDSSRSISSPPSSSSTSSSETAAVFSSAFPFDMDTNTELSLMTGPEPGSSSTFDISSTDLLFQPSSDPSACPELSASSTTSSCMSPRSEIFDMATEFSYAMGPEIDILDQSLAKITPQDILQAFPPPAPYSFSAHDFSRDMAEFRFEAQPWMMDESDMPTPCARTDNMSSYVGAQAEAVPAARSIGEGASAPAPVVHVPGIPCEPMVVEAPPSKDSSLFSGGPAKAELQHYLYLFHTAFLSHMPIVHVPTWSFDGKPPILLRAMQACGALFVKTRAAAEFVSVTLENSRECLIQEVAKNPTDSDEQLYLILAGLLLQAIGLFHQSIDQRASSNIYHGMLVMMIRRCGLIGRCVRWTPPDLTGADPPKVEAAWKDWIMQEAIKRTLFLAYLHDCCHCVFFSLPPSFFIAELDWCLPVEDALWNASSSREWYDLLERPSPYGTAAARLIGQPMQKALSILGDMHMPLTSEIPPLPPFAHFILIHSILCSIYFSCFESQSVSRSQSPRLPDYTSVLYPLPLDGREGGGVKANSFVLQYTLHNWLQSWLHAPEKPNATKGVEESQFMQNAMPYYWLAQVSLTAFQEGVKLQSGTPKFCSSPEARFRVLAQWLLHIRTFLRSGQQAPTSLWGDLMRIAEEDGNSTGNSPDGLLSFFPDY</sequence>
<evidence type="ECO:0000313" key="2">
    <source>
        <dbReference type="Proteomes" id="UP000814140"/>
    </source>
</evidence>
<dbReference type="Proteomes" id="UP000814140">
    <property type="component" value="Unassembled WGS sequence"/>
</dbReference>
<dbReference type="EMBL" id="MU277200">
    <property type="protein sequence ID" value="KAI0064073.1"/>
    <property type="molecule type" value="Genomic_DNA"/>
</dbReference>
<protein>
    <submittedName>
        <fullName evidence="1">Uncharacterized protein</fullName>
    </submittedName>
</protein>
<reference evidence="1" key="1">
    <citation type="submission" date="2021-03" db="EMBL/GenBank/DDBJ databases">
        <authorList>
            <consortium name="DOE Joint Genome Institute"/>
            <person name="Ahrendt S."/>
            <person name="Looney B.P."/>
            <person name="Miyauchi S."/>
            <person name="Morin E."/>
            <person name="Drula E."/>
            <person name="Courty P.E."/>
            <person name="Chicoki N."/>
            <person name="Fauchery L."/>
            <person name="Kohler A."/>
            <person name="Kuo A."/>
            <person name="Labutti K."/>
            <person name="Pangilinan J."/>
            <person name="Lipzen A."/>
            <person name="Riley R."/>
            <person name="Andreopoulos W."/>
            <person name="He G."/>
            <person name="Johnson J."/>
            <person name="Barry K.W."/>
            <person name="Grigoriev I.V."/>
            <person name="Nagy L."/>
            <person name="Hibbett D."/>
            <person name="Henrissat B."/>
            <person name="Matheny P.B."/>
            <person name="Labbe J."/>
            <person name="Martin F."/>
        </authorList>
    </citation>
    <scope>NUCLEOTIDE SEQUENCE</scope>
    <source>
        <strain evidence="1">HHB10654</strain>
    </source>
</reference>
<organism evidence="1 2">
    <name type="scientific">Artomyces pyxidatus</name>
    <dbReference type="NCBI Taxonomy" id="48021"/>
    <lineage>
        <taxon>Eukaryota</taxon>
        <taxon>Fungi</taxon>
        <taxon>Dikarya</taxon>
        <taxon>Basidiomycota</taxon>
        <taxon>Agaricomycotina</taxon>
        <taxon>Agaricomycetes</taxon>
        <taxon>Russulales</taxon>
        <taxon>Auriscalpiaceae</taxon>
        <taxon>Artomyces</taxon>
    </lineage>
</organism>
<evidence type="ECO:0000313" key="1">
    <source>
        <dbReference type="EMBL" id="KAI0064073.1"/>
    </source>
</evidence>
<accession>A0ACB8T7F0</accession>
<keyword evidence="2" id="KW-1185">Reference proteome</keyword>
<gene>
    <name evidence="1" type="ORF">BV25DRAFT_1823579</name>
</gene>
<reference evidence="1" key="2">
    <citation type="journal article" date="2022" name="New Phytol.">
        <title>Evolutionary transition to the ectomycorrhizal habit in the genomes of a hyperdiverse lineage of mushroom-forming fungi.</title>
        <authorList>
            <person name="Looney B."/>
            <person name="Miyauchi S."/>
            <person name="Morin E."/>
            <person name="Drula E."/>
            <person name="Courty P.E."/>
            <person name="Kohler A."/>
            <person name="Kuo A."/>
            <person name="LaButti K."/>
            <person name="Pangilinan J."/>
            <person name="Lipzen A."/>
            <person name="Riley R."/>
            <person name="Andreopoulos W."/>
            <person name="He G."/>
            <person name="Johnson J."/>
            <person name="Nolan M."/>
            <person name="Tritt A."/>
            <person name="Barry K.W."/>
            <person name="Grigoriev I.V."/>
            <person name="Nagy L.G."/>
            <person name="Hibbett D."/>
            <person name="Henrissat B."/>
            <person name="Matheny P.B."/>
            <person name="Labbe J."/>
            <person name="Martin F.M."/>
        </authorList>
    </citation>
    <scope>NUCLEOTIDE SEQUENCE</scope>
    <source>
        <strain evidence="1">HHB10654</strain>
    </source>
</reference>
<name>A0ACB8T7F0_9AGAM</name>